<gene>
    <name evidence="1" type="ORF">CMEL01_15353</name>
</gene>
<reference evidence="1 2" key="1">
    <citation type="submission" date="2016-10" db="EMBL/GenBank/DDBJ databases">
        <title>The genome sequence of Colletotrichum fioriniae PJ7.</title>
        <authorList>
            <person name="Baroncelli R."/>
        </authorList>
    </citation>
    <scope>NUCLEOTIDE SEQUENCE [LARGE SCALE GENOMIC DNA]</scope>
    <source>
        <strain evidence="1">Col 31</strain>
    </source>
</reference>
<name>A0AAI9UGH8_9PEZI</name>
<comment type="caution">
    <text evidence="1">The sequence shown here is derived from an EMBL/GenBank/DDBJ whole genome shotgun (WGS) entry which is preliminary data.</text>
</comment>
<protein>
    <submittedName>
        <fullName evidence="1">Uncharacterized protein</fullName>
    </submittedName>
</protein>
<dbReference type="EMBL" id="MLGG01000014">
    <property type="protein sequence ID" value="KAK1458006.1"/>
    <property type="molecule type" value="Genomic_DNA"/>
</dbReference>
<proteinExistence type="predicted"/>
<evidence type="ECO:0000313" key="2">
    <source>
        <dbReference type="Proteomes" id="UP001239795"/>
    </source>
</evidence>
<dbReference type="Proteomes" id="UP001239795">
    <property type="component" value="Unassembled WGS sequence"/>
</dbReference>
<dbReference type="AlphaFoldDB" id="A0AAI9UGH8"/>
<evidence type="ECO:0000313" key="1">
    <source>
        <dbReference type="EMBL" id="KAK1458006.1"/>
    </source>
</evidence>
<keyword evidence="2" id="KW-1185">Reference proteome</keyword>
<sequence>MQRPKVKPFLSIMHSFQDGSRQQAIYHSCESRRGHAASDTHRPVHNTPGHIRCLTGTLIGPGRNCHQVCISHEGWLLGEECLRIAGDGLVVIISHPGGPELKTRPRVWRDQDKVLHICAPVVVRR</sequence>
<accession>A0AAI9UGH8</accession>
<organism evidence="1 2">
    <name type="scientific">Colletotrichum melonis</name>
    <dbReference type="NCBI Taxonomy" id="1209925"/>
    <lineage>
        <taxon>Eukaryota</taxon>
        <taxon>Fungi</taxon>
        <taxon>Dikarya</taxon>
        <taxon>Ascomycota</taxon>
        <taxon>Pezizomycotina</taxon>
        <taxon>Sordariomycetes</taxon>
        <taxon>Hypocreomycetidae</taxon>
        <taxon>Glomerellales</taxon>
        <taxon>Glomerellaceae</taxon>
        <taxon>Colletotrichum</taxon>
        <taxon>Colletotrichum acutatum species complex</taxon>
    </lineage>
</organism>